<accession>A0A1Y1SFJ0</accession>
<evidence type="ECO:0000313" key="12">
    <source>
        <dbReference type="EMBL" id="ORE88434.1"/>
    </source>
</evidence>
<comment type="subcellular location">
    <subcellularLocation>
        <location evidence="1">Cell inner membrane</location>
    </subcellularLocation>
</comment>
<keyword evidence="6" id="KW-0812">Transmembrane</keyword>
<evidence type="ECO:0000256" key="5">
    <source>
        <dbReference type="ARBA" id="ARBA00022519"/>
    </source>
</evidence>
<dbReference type="OrthoDB" id="1491375at2"/>
<dbReference type="GO" id="GO:0005886">
    <property type="term" value="C:plasma membrane"/>
    <property type="evidence" value="ECO:0007669"/>
    <property type="project" value="UniProtKB-SubCell"/>
</dbReference>
<feature type="domain" description="PDZ" evidence="11">
    <location>
        <begin position="247"/>
        <end position="302"/>
    </location>
</feature>
<dbReference type="InterPro" id="IPR036034">
    <property type="entry name" value="PDZ_sf"/>
</dbReference>
<comment type="similarity">
    <text evidence="2">Belongs to the GSP C family.</text>
</comment>
<dbReference type="GO" id="GO:0015627">
    <property type="term" value="C:type II protein secretion system complex"/>
    <property type="evidence" value="ECO:0007669"/>
    <property type="project" value="InterPro"/>
</dbReference>
<evidence type="ECO:0000256" key="1">
    <source>
        <dbReference type="ARBA" id="ARBA00004533"/>
    </source>
</evidence>
<evidence type="ECO:0000313" key="13">
    <source>
        <dbReference type="Proteomes" id="UP000192342"/>
    </source>
</evidence>
<evidence type="ECO:0000256" key="9">
    <source>
        <dbReference type="ARBA" id="ARBA00023136"/>
    </source>
</evidence>
<evidence type="ECO:0000256" key="2">
    <source>
        <dbReference type="ARBA" id="ARBA00007986"/>
    </source>
</evidence>
<dbReference type="Pfam" id="PF13180">
    <property type="entry name" value="PDZ_2"/>
    <property type="match status" value="1"/>
</dbReference>
<dbReference type="Gene3D" id="2.30.42.10">
    <property type="match status" value="1"/>
</dbReference>
<keyword evidence="3" id="KW-0813">Transport</keyword>
<keyword evidence="9" id="KW-0472">Membrane</keyword>
<evidence type="ECO:0000259" key="10">
    <source>
        <dbReference type="Pfam" id="PF11356"/>
    </source>
</evidence>
<reference evidence="12 13" key="1">
    <citation type="submission" date="2013-04" db="EMBL/GenBank/DDBJ databases">
        <title>Oceanococcus atlanticus 22II-S10r2 Genome Sequencing.</title>
        <authorList>
            <person name="Lai Q."/>
            <person name="Li G."/>
            <person name="Shao Z."/>
        </authorList>
    </citation>
    <scope>NUCLEOTIDE SEQUENCE [LARGE SCALE GENOMIC DNA]</scope>
    <source>
        <strain evidence="12 13">22II-S10r2</strain>
    </source>
</reference>
<proteinExistence type="inferred from homology"/>
<evidence type="ECO:0000259" key="11">
    <source>
        <dbReference type="Pfam" id="PF13180"/>
    </source>
</evidence>
<evidence type="ECO:0000256" key="8">
    <source>
        <dbReference type="ARBA" id="ARBA00022989"/>
    </source>
</evidence>
<keyword evidence="5" id="KW-0997">Cell inner membrane</keyword>
<dbReference type="AlphaFoldDB" id="A0A1Y1SFJ0"/>
<organism evidence="12 13">
    <name type="scientific">Oceanococcus atlanticus</name>
    <dbReference type="NCBI Taxonomy" id="1317117"/>
    <lineage>
        <taxon>Bacteria</taxon>
        <taxon>Pseudomonadati</taxon>
        <taxon>Pseudomonadota</taxon>
        <taxon>Gammaproteobacteria</taxon>
        <taxon>Chromatiales</taxon>
        <taxon>Oceanococcaceae</taxon>
        <taxon>Oceanococcus</taxon>
    </lineage>
</organism>
<dbReference type="Pfam" id="PF11356">
    <property type="entry name" value="T2SSC"/>
    <property type="match status" value="1"/>
</dbReference>
<name>A0A1Y1SFJ0_9GAMM</name>
<keyword evidence="7" id="KW-0653">Protein transport</keyword>
<keyword evidence="13" id="KW-1185">Reference proteome</keyword>
<keyword evidence="4" id="KW-1003">Cell membrane</keyword>
<evidence type="ECO:0000256" key="4">
    <source>
        <dbReference type="ARBA" id="ARBA00022475"/>
    </source>
</evidence>
<dbReference type="NCBIfam" id="TIGR01713">
    <property type="entry name" value="typeII_sec_gspC"/>
    <property type="match status" value="1"/>
</dbReference>
<sequence length="303" mass="32526">MNSQLSPQTIARLQKTVPLLAALLLAVLLGVQLAKLIWLLVPAPEQGLWAPRPAEPAQASAAQRPSSTINVAAIQQAKLFGEFRPEAAIAQAQSTEDAPDTNLRLKLRGILAMQDAADSRALIEQTRGELKAYAVGMAIPGGAELHSIYVDRVLLERGGRLETLRLEKDEVVDTSPRNTASATSSRALGGSAPRILDAATSAKLSTIRNELLNDPTKASQYLRVQPARSNGAMRGYRIYPGRNRELFQQAGLRPGDIVTSVNGVSLDDPSKSFQLLGDLSSAQQLNLQIERGGQLQSVSVNLN</sequence>
<gene>
    <name evidence="12" type="ORF">ATO7_01125</name>
</gene>
<comment type="caution">
    <text evidence="12">The sequence shown here is derived from an EMBL/GenBank/DDBJ whole genome shotgun (WGS) entry which is preliminary data.</text>
</comment>
<evidence type="ECO:0000256" key="6">
    <source>
        <dbReference type="ARBA" id="ARBA00022692"/>
    </source>
</evidence>
<dbReference type="InterPro" id="IPR001478">
    <property type="entry name" value="PDZ"/>
</dbReference>
<dbReference type="SUPFAM" id="SSF50156">
    <property type="entry name" value="PDZ domain-like"/>
    <property type="match status" value="1"/>
</dbReference>
<dbReference type="InterPro" id="IPR024961">
    <property type="entry name" value="T2SS_GspC_N"/>
</dbReference>
<dbReference type="Proteomes" id="UP000192342">
    <property type="component" value="Unassembled WGS sequence"/>
</dbReference>
<dbReference type="Gene3D" id="2.30.30.830">
    <property type="match status" value="1"/>
</dbReference>
<protein>
    <submittedName>
        <fullName evidence="12">General secretion pathway protein C</fullName>
    </submittedName>
</protein>
<evidence type="ECO:0000256" key="7">
    <source>
        <dbReference type="ARBA" id="ARBA00022927"/>
    </source>
</evidence>
<dbReference type="EMBL" id="AQQV01000001">
    <property type="protein sequence ID" value="ORE88434.1"/>
    <property type="molecule type" value="Genomic_DNA"/>
</dbReference>
<dbReference type="STRING" id="1317117.ATO7_01125"/>
<dbReference type="GO" id="GO:0015628">
    <property type="term" value="P:protein secretion by the type II secretion system"/>
    <property type="evidence" value="ECO:0007669"/>
    <property type="project" value="InterPro"/>
</dbReference>
<dbReference type="RefSeq" id="WP_083559077.1">
    <property type="nucleotide sequence ID" value="NZ_AQQV01000001.1"/>
</dbReference>
<evidence type="ECO:0000256" key="3">
    <source>
        <dbReference type="ARBA" id="ARBA00022448"/>
    </source>
</evidence>
<feature type="domain" description="Type II secretion system protein GspC N-terminal" evidence="10">
    <location>
        <begin position="23"/>
        <end position="166"/>
    </location>
</feature>
<dbReference type="InterPro" id="IPR001639">
    <property type="entry name" value="T2SS_protein-GspC"/>
</dbReference>
<keyword evidence="8" id="KW-1133">Transmembrane helix</keyword>